<dbReference type="SUPFAM" id="SSF55718">
    <property type="entry name" value="SCP-like"/>
    <property type="match status" value="1"/>
</dbReference>
<name>A0A344LLL3_9PSEU</name>
<protein>
    <recommendedName>
        <fullName evidence="1">SCP2 domain-containing protein</fullName>
    </recommendedName>
</protein>
<gene>
    <name evidence="2" type="ORF">A4R43_31105</name>
</gene>
<evidence type="ECO:0000313" key="2">
    <source>
        <dbReference type="EMBL" id="AXB48937.1"/>
    </source>
</evidence>
<keyword evidence="3" id="KW-1185">Reference proteome</keyword>
<dbReference type="InterPro" id="IPR036527">
    <property type="entry name" value="SCP2_sterol-bd_dom_sf"/>
</dbReference>
<feature type="domain" description="SCP2" evidence="1">
    <location>
        <begin position="49"/>
        <end position="148"/>
    </location>
</feature>
<dbReference type="Proteomes" id="UP000250434">
    <property type="component" value="Chromosome"/>
</dbReference>
<proteinExistence type="predicted"/>
<evidence type="ECO:0000313" key="3">
    <source>
        <dbReference type="Proteomes" id="UP000250434"/>
    </source>
</evidence>
<dbReference type="Gene3D" id="3.30.1050.10">
    <property type="entry name" value="SCP2 sterol-binding domain"/>
    <property type="match status" value="1"/>
</dbReference>
<accession>A0A344LLL3</accession>
<dbReference type="Pfam" id="PF02036">
    <property type="entry name" value="SCP2"/>
    <property type="match status" value="1"/>
</dbReference>
<evidence type="ECO:0000259" key="1">
    <source>
        <dbReference type="Pfam" id="PF02036"/>
    </source>
</evidence>
<dbReference type="InterPro" id="IPR003033">
    <property type="entry name" value="SCP2_sterol-bd_dom"/>
</dbReference>
<dbReference type="AlphaFoldDB" id="A0A344LLL3"/>
<dbReference type="KEGG" id="aab:A4R43_31105"/>
<sequence length="153" mass="16977">MLEALRSADLGQVEPRQFARIIAGASKAQLDTVVADRELREKVLGEIFRRMSAHLRPERAAELDAVVRWRLTGGADADGYDRFETVIRNGECAVSREPREKPRVTITVAPVDFFKLITHQATPAVMFVTGRLKVKGDLAFAAGLIGYFDLPKP</sequence>
<dbReference type="EMBL" id="CP015163">
    <property type="protein sequence ID" value="AXB48937.1"/>
    <property type="molecule type" value="Genomic_DNA"/>
</dbReference>
<reference evidence="2 3" key="1">
    <citation type="submission" date="2016-04" db="EMBL/GenBank/DDBJ databases">
        <title>Complete genome sequence and analysis of deep-sea sediment isolate, Amycolatopsis sp. WP1.</title>
        <authorList>
            <person name="Wang H."/>
            <person name="Chen S."/>
            <person name="Wu Q."/>
        </authorList>
    </citation>
    <scope>NUCLEOTIDE SEQUENCE [LARGE SCALE GENOMIC DNA]</scope>
    <source>
        <strain evidence="2 3">WP1</strain>
    </source>
</reference>
<organism evidence="2 3">
    <name type="scientific">Amycolatopsis albispora</name>
    <dbReference type="NCBI Taxonomy" id="1804986"/>
    <lineage>
        <taxon>Bacteria</taxon>
        <taxon>Bacillati</taxon>
        <taxon>Actinomycetota</taxon>
        <taxon>Actinomycetes</taxon>
        <taxon>Pseudonocardiales</taxon>
        <taxon>Pseudonocardiaceae</taxon>
        <taxon>Amycolatopsis</taxon>
    </lineage>
</organism>